<proteinExistence type="predicted"/>
<evidence type="ECO:0000313" key="2">
    <source>
        <dbReference type="Proteomes" id="UP000185478"/>
    </source>
</evidence>
<dbReference type="AlphaFoldDB" id="A0A1L7CHC7"/>
<accession>A0A1L7CHC7</accession>
<organism evidence="1 2">
    <name type="scientific">Corynebacterium aquilae DSM 44791</name>
    <dbReference type="NCBI Taxonomy" id="1431546"/>
    <lineage>
        <taxon>Bacteria</taxon>
        <taxon>Bacillati</taxon>
        <taxon>Actinomycetota</taxon>
        <taxon>Actinomycetes</taxon>
        <taxon>Mycobacteriales</taxon>
        <taxon>Corynebacteriaceae</taxon>
        <taxon>Corynebacterium</taxon>
    </lineage>
</organism>
<dbReference type="Proteomes" id="UP000185478">
    <property type="component" value="Chromosome"/>
</dbReference>
<gene>
    <name evidence="1" type="ORF">CAQU_09475</name>
</gene>
<name>A0A1L7CHC7_9CORY</name>
<dbReference type="KEGG" id="caqu:CAQU_09475"/>
<sequence length="60" mass="6762">MGKKTTPEKGQAPALVPIFVLHSTQTTNWISCRITAPHRPLKGDHRGTMTRLQLEDFSFN</sequence>
<protein>
    <submittedName>
        <fullName evidence="1">Uncharacterized protein</fullName>
    </submittedName>
</protein>
<evidence type="ECO:0000313" key="1">
    <source>
        <dbReference type="EMBL" id="APT85261.1"/>
    </source>
</evidence>
<dbReference type="EMBL" id="CP009245">
    <property type="protein sequence ID" value="APT85261.1"/>
    <property type="molecule type" value="Genomic_DNA"/>
</dbReference>
<reference evidence="1 2" key="1">
    <citation type="submission" date="2014-08" db="EMBL/GenBank/DDBJ databases">
        <title>Complete genome sequence of Corynebacterium aquilae S-613T(T) (=DSM 44791(T)), isolated from the choana of a healthy golden eagle.</title>
        <authorList>
            <person name="Ruckert C."/>
            <person name="Albersmeier A."/>
            <person name="Winkler A."/>
            <person name="Kalinowski J."/>
        </authorList>
    </citation>
    <scope>NUCLEOTIDE SEQUENCE [LARGE SCALE GENOMIC DNA]</scope>
    <source>
        <strain evidence="1 2">S-613</strain>
    </source>
</reference>
<keyword evidence="2" id="KW-1185">Reference proteome</keyword>